<dbReference type="Proteomes" id="UP001183629">
    <property type="component" value="Unassembled WGS sequence"/>
</dbReference>
<proteinExistence type="predicted"/>
<gene>
    <name evidence="2" type="ORF">J2S44_006757</name>
</gene>
<reference evidence="2 3" key="1">
    <citation type="submission" date="2023-07" db="EMBL/GenBank/DDBJ databases">
        <title>Sequencing the genomes of 1000 actinobacteria strains.</title>
        <authorList>
            <person name="Klenk H.-P."/>
        </authorList>
    </citation>
    <scope>NUCLEOTIDE SEQUENCE [LARGE SCALE GENOMIC DNA]</scope>
    <source>
        <strain evidence="2 3">DSM 44711</strain>
    </source>
</reference>
<keyword evidence="1" id="KW-0812">Transmembrane</keyword>
<evidence type="ECO:0000313" key="2">
    <source>
        <dbReference type="EMBL" id="MDR7326507.1"/>
    </source>
</evidence>
<feature type="transmembrane region" description="Helical" evidence="1">
    <location>
        <begin position="12"/>
        <end position="43"/>
    </location>
</feature>
<keyword evidence="3" id="KW-1185">Reference proteome</keyword>
<keyword evidence="1" id="KW-0472">Membrane</keyword>
<evidence type="ECO:0000256" key="1">
    <source>
        <dbReference type="SAM" id="Phobius"/>
    </source>
</evidence>
<sequence>MRSRILLTISAHVAGAVAAWVLFCLECGLLYLGLLVSVLGIVADPGGPLHGPVTLLLVAVTGAVLTIAVLLPAVLIGRMARRFSWPAALAIAAVLLALLVAALRLTTDPLKTWAVLAGAAATPLTLWCAIVSLATRRPPEEPPADNWWFTSQP</sequence>
<name>A0AAE3ZX28_9ACTN</name>
<dbReference type="RefSeq" id="WP_310422321.1">
    <property type="nucleotide sequence ID" value="NZ_JAVDYC010000001.1"/>
</dbReference>
<feature type="transmembrane region" description="Helical" evidence="1">
    <location>
        <begin position="113"/>
        <end position="134"/>
    </location>
</feature>
<feature type="transmembrane region" description="Helical" evidence="1">
    <location>
        <begin position="87"/>
        <end position="107"/>
    </location>
</feature>
<keyword evidence="1" id="KW-1133">Transmembrane helix</keyword>
<dbReference type="EMBL" id="JAVDYC010000001">
    <property type="protein sequence ID" value="MDR7326507.1"/>
    <property type="molecule type" value="Genomic_DNA"/>
</dbReference>
<organism evidence="2 3">
    <name type="scientific">Catenuloplanes niger</name>
    <dbReference type="NCBI Taxonomy" id="587534"/>
    <lineage>
        <taxon>Bacteria</taxon>
        <taxon>Bacillati</taxon>
        <taxon>Actinomycetota</taxon>
        <taxon>Actinomycetes</taxon>
        <taxon>Micromonosporales</taxon>
        <taxon>Micromonosporaceae</taxon>
        <taxon>Catenuloplanes</taxon>
    </lineage>
</organism>
<evidence type="ECO:0000313" key="3">
    <source>
        <dbReference type="Proteomes" id="UP001183629"/>
    </source>
</evidence>
<accession>A0AAE3ZX28</accession>
<dbReference type="AlphaFoldDB" id="A0AAE3ZX28"/>
<protein>
    <submittedName>
        <fullName evidence="2">Uncharacterized protein</fullName>
    </submittedName>
</protein>
<comment type="caution">
    <text evidence="2">The sequence shown here is derived from an EMBL/GenBank/DDBJ whole genome shotgun (WGS) entry which is preliminary data.</text>
</comment>
<feature type="transmembrane region" description="Helical" evidence="1">
    <location>
        <begin position="55"/>
        <end position="75"/>
    </location>
</feature>